<accession>A0A8H2X0K2</accession>
<dbReference type="PANTHER" id="PTHR10782:SF4">
    <property type="entry name" value="TONALLI, ISOFORM E"/>
    <property type="match status" value="1"/>
</dbReference>
<feature type="domain" description="SP-RING-type" evidence="5">
    <location>
        <begin position="18"/>
        <end position="106"/>
    </location>
</feature>
<dbReference type="InterPro" id="IPR004181">
    <property type="entry name" value="Znf_MIZ"/>
</dbReference>
<evidence type="ECO:0000256" key="2">
    <source>
        <dbReference type="ARBA" id="ARBA00022771"/>
    </source>
</evidence>
<dbReference type="PANTHER" id="PTHR10782">
    <property type="entry name" value="ZINC FINGER MIZ DOMAIN-CONTAINING PROTEIN"/>
    <property type="match status" value="1"/>
</dbReference>
<evidence type="ECO:0000256" key="3">
    <source>
        <dbReference type="ARBA" id="ARBA00022833"/>
    </source>
</evidence>
<proteinExistence type="predicted"/>
<evidence type="ECO:0000259" key="5">
    <source>
        <dbReference type="PROSITE" id="PS51044"/>
    </source>
</evidence>
<feature type="non-terminal residue" evidence="6">
    <location>
        <position position="154"/>
    </location>
</feature>
<dbReference type="Proteomes" id="UP000663841">
    <property type="component" value="Unassembled WGS sequence"/>
</dbReference>
<dbReference type="SUPFAM" id="SSF57850">
    <property type="entry name" value="RING/U-box"/>
    <property type="match status" value="1"/>
</dbReference>
<protein>
    <recommendedName>
        <fullName evidence="5">SP-RING-type domain-containing protein</fullName>
    </recommendedName>
</protein>
<keyword evidence="3" id="KW-0862">Zinc</keyword>
<sequence>MALLRAPEPLRFWLRMTKDSDVEVLRQTVCLRCPLSQTRIRDPCRFLGCDHFQCFDVTSFLLSGWMTQTPPILRCPVCNRDTSGEALVIDLYFENILKRAPATVDQVYLQTNGKWTIKDRASNRGPNNGAVHLGPEVIHLDSRTSLDETVVGVS</sequence>
<dbReference type="GO" id="GO:0016925">
    <property type="term" value="P:protein sumoylation"/>
    <property type="evidence" value="ECO:0007669"/>
    <property type="project" value="TreeGrafter"/>
</dbReference>
<comment type="caution">
    <text evidence="6">The sequence shown here is derived from an EMBL/GenBank/DDBJ whole genome shotgun (WGS) entry which is preliminary data.</text>
</comment>
<dbReference type="EMBL" id="CAJMWW010000061">
    <property type="protein sequence ID" value="CAE6409425.1"/>
    <property type="molecule type" value="Genomic_DNA"/>
</dbReference>
<evidence type="ECO:0000256" key="4">
    <source>
        <dbReference type="PROSITE-ProRule" id="PRU00452"/>
    </source>
</evidence>
<dbReference type="AlphaFoldDB" id="A0A8H2X0K2"/>
<dbReference type="Gene3D" id="3.30.40.10">
    <property type="entry name" value="Zinc/RING finger domain, C3HC4 (zinc finger)"/>
    <property type="match status" value="1"/>
</dbReference>
<keyword evidence="1" id="KW-0479">Metal-binding</keyword>
<name>A0A8H2X0K2_9AGAM</name>
<dbReference type="Pfam" id="PF02891">
    <property type="entry name" value="zf-MIZ"/>
    <property type="match status" value="1"/>
</dbReference>
<organism evidence="6 7">
    <name type="scientific">Rhizoctonia solani</name>
    <dbReference type="NCBI Taxonomy" id="456999"/>
    <lineage>
        <taxon>Eukaryota</taxon>
        <taxon>Fungi</taxon>
        <taxon>Dikarya</taxon>
        <taxon>Basidiomycota</taxon>
        <taxon>Agaricomycotina</taxon>
        <taxon>Agaricomycetes</taxon>
        <taxon>Cantharellales</taxon>
        <taxon>Ceratobasidiaceae</taxon>
        <taxon>Rhizoctonia</taxon>
    </lineage>
</organism>
<dbReference type="GO" id="GO:0000785">
    <property type="term" value="C:chromatin"/>
    <property type="evidence" value="ECO:0007669"/>
    <property type="project" value="TreeGrafter"/>
</dbReference>
<evidence type="ECO:0000313" key="7">
    <source>
        <dbReference type="Proteomes" id="UP000663841"/>
    </source>
</evidence>
<keyword evidence="2 4" id="KW-0863">Zinc-finger</keyword>
<gene>
    <name evidence="6" type="ORF">RDB_LOCUS20686</name>
</gene>
<evidence type="ECO:0000256" key="1">
    <source>
        <dbReference type="ARBA" id="ARBA00022723"/>
    </source>
</evidence>
<dbReference type="InterPro" id="IPR013083">
    <property type="entry name" value="Znf_RING/FYVE/PHD"/>
</dbReference>
<dbReference type="GO" id="GO:0061665">
    <property type="term" value="F:SUMO ligase activity"/>
    <property type="evidence" value="ECO:0007669"/>
    <property type="project" value="TreeGrafter"/>
</dbReference>
<reference evidence="6" key="1">
    <citation type="submission" date="2021-01" db="EMBL/GenBank/DDBJ databases">
        <authorList>
            <person name="Kaushik A."/>
        </authorList>
    </citation>
    <scope>NUCLEOTIDE SEQUENCE</scope>
    <source>
        <strain evidence="6">AG3-T5</strain>
    </source>
</reference>
<dbReference type="PROSITE" id="PS51044">
    <property type="entry name" value="ZF_SP_RING"/>
    <property type="match status" value="1"/>
</dbReference>
<evidence type="ECO:0000313" key="6">
    <source>
        <dbReference type="EMBL" id="CAE6409425.1"/>
    </source>
</evidence>
<dbReference type="GO" id="GO:0008270">
    <property type="term" value="F:zinc ion binding"/>
    <property type="evidence" value="ECO:0007669"/>
    <property type="project" value="UniProtKB-KW"/>
</dbReference>